<feature type="domain" description="Glycosyltransferase subfamily 4-like N-terminal" evidence="2">
    <location>
        <begin position="20"/>
        <end position="179"/>
    </location>
</feature>
<dbReference type="Proteomes" id="UP000176976">
    <property type="component" value="Unassembled WGS sequence"/>
</dbReference>
<evidence type="ECO:0008006" key="5">
    <source>
        <dbReference type="Google" id="ProtNLM"/>
    </source>
</evidence>
<dbReference type="EMBL" id="MHJC01000002">
    <property type="protein sequence ID" value="OGY62030.1"/>
    <property type="molecule type" value="Genomic_DNA"/>
</dbReference>
<gene>
    <name evidence="3" type="ORF">A3H06_00880</name>
</gene>
<dbReference type="InterPro" id="IPR050194">
    <property type="entry name" value="Glycosyltransferase_grp1"/>
</dbReference>
<comment type="caution">
    <text evidence="3">The sequence shown here is derived from an EMBL/GenBank/DDBJ whole genome shotgun (WGS) entry which is preliminary data.</text>
</comment>
<reference evidence="3 4" key="1">
    <citation type="journal article" date="2016" name="Nat. Commun.">
        <title>Thousands of microbial genomes shed light on interconnected biogeochemical processes in an aquifer system.</title>
        <authorList>
            <person name="Anantharaman K."/>
            <person name="Brown C.T."/>
            <person name="Hug L.A."/>
            <person name="Sharon I."/>
            <person name="Castelle C.J."/>
            <person name="Probst A.J."/>
            <person name="Thomas B.C."/>
            <person name="Singh A."/>
            <person name="Wilkins M.J."/>
            <person name="Karaoz U."/>
            <person name="Brodie E.L."/>
            <person name="Williams K.H."/>
            <person name="Hubbard S.S."/>
            <person name="Banfield J.F."/>
        </authorList>
    </citation>
    <scope>NUCLEOTIDE SEQUENCE [LARGE SCALE GENOMIC DNA]</scope>
</reference>
<dbReference type="Pfam" id="PF13439">
    <property type="entry name" value="Glyco_transf_4"/>
    <property type="match status" value="1"/>
</dbReference>
<dbReference type="InterPro" id="IPR028098">
    <property type="entry name" value="Glyco_trans_4-like_N"/>
</dbReference>
<dbReference type="GO" id="GO:0016757">
    <property type="term" value="F:glycosyltransferase activity"/>
    <property type="evidence" value="ECO:0007669"/>
    <property type="project" value="InterPro"/>
</dbReference>
<evidence type="ECO:0000313" key="4">
    <source>
        <dbReference type="Proteomes" id="UP000176976"/>
    </source>
</evidence>
<dbReference type="InterPro" id="IPR001296">
    <property type="entry name" value="Glyco_trans_1"/>
</dbReference>
<name>A0A1G1ZDT2_9BACT</name>
<feature type="domain" description="Glycosyl transferase family 1" evidence="1">
    <location>
        <begin position="202"/>
        <end position="352"/>
    </location>
</feature>
<protein>
    <recommendedName>
        <fullName evidence="5">Glycosyltransferase subfamily 4-like N-terminal domain-containing protein</fullName>
    </recommendedName>
</protein>
<dbReference type="Pfam" id="PF00534">
    <property type="entry name" value="Glycos_transf_1"/>
    <property type="match status" value="1"/>
</dbReference>
<evidence type="ECO:0000259" key="1">
    <source>
        <dbReference type="Pfam" id="PF00534"/>
    </source>
</evidence>
<organism evidence="3 4">
    <name type="scientific">Candidatus Colwellbacteria bacterium RIFCSPLOWO2_12_FULL_44_13</name>
    <dbReference type="NCBI Taxonomy" id="1797694"/>
    <lineage>
        <taxon>Bacteria</taxon>
        <taxon>Candidatus Colwelliibacteriota</taxon>
    </lineage>
</organism>
<evidence type="ECO:0000259" key="2">
    <source>
        <dbReference type="Pfam" id="PF13439"/>
    </source>
</evidence>
<dbReference type="Gene3D" id="3.40.50.2000">
    <property type="entry name" value="Glycogen Phosphorylase B"/>
    <property type="match status" value="2"/>
</dbReference>
<dbReference type="PANTHER" id="PTHR45947:SF3">
    <property type="entry name" value="SULFOQUINOVOSYL TRANSFERASE SQD2"/>
    <property type="match status" value="1"/>
</dbReference>
<accession>A0A1G1ZDT2</accession>
<dbReference type="SUPFAM" id="SSF53756">
    <property type="entry name" value="UDP-Glycosyltransferase/glycogen phosphorylase"/>
    <property type="match status" value="1"/>
</dbReference>
<dbReference type="PANTHER" id="PTHR45947">
    <property type="entry name" value="SULFOQUINOVOSYL TRANSFERASE SQD2"/>
    <property type="match status" value="1"/>
</dbReference>
<proteinExistence type="predicted"/>
<evidence type="ECO:0000313" key="3">
    <source>
        <dbReference type="EMBL" id="OGY62030.1"/>
    </source>
</evidence>
<sequence>MTRSEPLKILQVTKLYTPWIGGVERIVQELSEGLRNDSRFDVRVLCVASRGAGSSQIINGVPVRRSASFGILFGMPLSLSFFLDFRRAVSEVDIIHFHEPFPLATLAWFFFRPRKKIIVTYHADIVRQRILFPLYRPFLFSLLRAASFISPTSPVLQSYSLTLSHFPEKLRPIPLGIPLRKFSHLTERHNELLGKLKERYGAGPFILFAGRPAYYKGIPTLFEAFRGIPARLILVGVSECDVTIPSAIHQRLIFTGKVSDEDLPAYYHFADFFVLPSTKPAEAFGLVQVEAMAAGLPVINTALPTAVPWVSRHNETGLTVEPGNVSELRGAILTLLTQPKLRESFACAARERANLFSSDRMISDYAKLYESLF</sequence>
<dbReference type="AlphaFoldDB" id="A0A1G1ZDT2"/>